<protein>
    <submittedName>
        <fullName evidence="1">Uncharacterized protein</fullName>
    </submittedName>
</protein>
<dbReference type="EMBL" id="CAJNOB010000071">
    <property type="protein sequence ID" value="CAF0705233.1"/>
    <property type="molecule type" value="Genomic_DNA"/>
</dbReference>
<evidence type="ECO:0000313" key="2">
    <source>
        <dbReference type="Proteomes" id="UP000663859"/>
    </source>
</evidence>
<gene>
    <name evidence="1" type="ORF">MPNT_90015</name>
</gene>
<keyword evidence="2" id="KW-1185">Reference proteome</keyword>
<comment type="caution">
    <text evidence="1">The sequence shown here is derived from an EMBL/GenBank/DDBJ whole genome shotgun (WGS) entry which is preliminary data.</text>
</comment>
<accession>A0A8J2BNK4</accession>
<dbReference type="Proteomes" id="UP000663859">
    <property type="component" value="Unassembled WGS sequence"/>
</dbReference>
<name>A0A8J2BNK4_9BACT</name>
<organism evidence="1 2">
    <name type="scientific">Candidatus Methylacidithermus pantelleriae</name>
    <dbReference type="NCBI Taxonomy" id="2744239"/>
    <lineage>
        <taxon>Bacteria</taxon>
        <taxon>Pseudomonadati</taxon>
        <taxon>Verrucomicrobiota</taxon>
        <taxon>Methylacidiphilae</taxon>
        <taxon>Methylacidiphilales</taxon>
        <taxon>Methylacidiphilaceae</taxon>
        <taxon>Candidatus Methylacidithermus</taxon>
    </lineage>
</organism>
<proteinExistence type="predicted"/>
<evidence type="ECO:0000313" key="1">
    <source>
        <dbReference type="EMBL" id="CAF0705233.1"/>
    </source>
</evidence>
<dbReference type="AlphaFoldDB" id="A0A8J2BNK4"/>
<sequence>MGQAAGCWVGDSFTDVERGAFGCSRRRVSDWDNNRVHAESERPDGVAL</sequence>
<reference evidence="1" key="1">
    <citation type="submission" date="2021-02" db="EMBL/GenBank/DDBJ databases">
        <authorList>
            <person name="Cremers G."/>
            <person name="Picone N."/>
        </authorList>
    </citation>
    <scope>NUCLEOTIDE SEQUENCE</scope>
    <source>
        <strain evidence="1">PQ17</strain>
    </source>
</reference>